<feature type="transmembrane region" description="Helical" evidence="2">
    <location>
        <begin position="265"/>
        <end position="283"/>
    </location>
</feature>
<dbReference type="SUPFAM" id="SSF53474">
    <property type="entry name" value="alpha/beta-Hydrolases"/>
    <property type="match status" value="1"/>
</dbReference>
<dbReference type="GO" id="GO:0016042">
    <property type="term" value="P:lipid catabolic process"/>
    <property type="evidence" value="ECO:0007669"/>
    <property type="project" value="InterPro"/>
</dbReference>
<feature type="region of interest" description="Disordered" evidence="1">
    <location>
        <begin position="214"/>
        <end position="252"/>
    </location>
</feature>
<sequence>MDTQAARCTLQLMDPHQWWTCGTRAYRALSSGRHGITLVEKISQTERTQFQLHDLIAAVARYTESTVDVIGYSGGALIARKAILGGICPDNGDNIGSNLTLQVATFISVGGANHGIEKCPSDRKLCNPFSSLNCRSKLVQELNAQKRRFEGNKTFAIYSVDDHNVGRNCCGIECANLEHASDSFVLHQVAHSALFTRTLHQQFQLVSSSRSEVKNERMSRLHKAANSSSSESLDEAATASSRLNTTSHTAPKNYKTMEKNEFDPSLVLFFVFIALAFFLFKFLSRCLCDRK</sequence>
<evidence type="ECO:0000256" key="2">
    <source>
        <dbReference type="SAM" id="Phobius"/>
    </source>
</evidence>
<dbReference type="GO" id="GO:0016298">
    <property type="term" value="F:lipase activity"/>
    <property type="evidence" value="ECO:0007669"/>
    <property type="project" value="TreeGrafter"/>
</dbReference>
<dbReference type="Pfam" id="PF01674">
    <property type="entry name" value="Lipase_2"/>
    <property type="match status" value="1"/>
</dbReference>
<evidence type="ECO:0000313" key="3">
    <source>
        <dbReference type="Proteomes" id="UP000036681"/>
    </source>
</evidence>
<dbReference type="PANTHER" id="PTHR32015:SF4">
    <property type="entry name" value="LIPASE RELATED"/>
    <property type="match status" value="1"/>
</dbReference>
<proteinExistence type="predicted"/>
<keyword evidence="2" id="KW-0472">Membrane</keyword>
<dbReference type="Proteomes" id="UP000036681">
    <property type="component" value="Unplaced"/>
</dbReference>
<dbReference type="WBParaSite" id="ALUE_0000850301-mRNA-1">
    <property type="protein sequence ID" value="ALUE_0000850301-mRNA-1"/>
    <property type="gene ID" value="ALUE_0000850301"/>
</dbReference>
<feature type="compositionally biased region" description="Polar residues" evidence="1">
    <location>
        <begin position="238"/>
        <end position="250"/>
    </location>
</feature>
<organism evidence="3 4">
    <name type="scientific">Ascaris lumbricoides</name>
    <name type="common">Giant roundworm</name>
    <dbReference type="NCBI Taxonomy" id="6252"/>
    <lineage>
        <taxon>Eukaryota</taxon>
        <taxon>Metazoa</taxon>
        <taxon>Ecdysozoa</taxon>
        <taxon>Nematoda</taxon>
        <taxon>Chromadorea</taxon>
        <taxon>Rhabditida</taxon>
        <taxon>Spirurina</taxon>
        <taxon>Ascaridomorpha</taxon>
        <taxon>Ascaridoidea</taxon>
        <taxon>Ascarididae</taxon>
        <taxon>Ascaris</taxon>
    </lineage>
</organism>
<dbReference type="PANTHER" id="PTHR32015">
    <property type="entry name" value="FASTING INDUCED LIPASE"/>
    <property type="match status" value="1"/>
</dbReference>
<evidence type="ECO:0000313" key="4">
    <source>
        <dbReference type="WBParaSite" id="ALUE_0000850301-mRNA-1"/>
    </source>
</evidence>
<dbReference type="Gene3D" id="3.40.50.1820">
    <property type="entry name" value="alpha/beta hydrolase"/>
    <property type="match status" value="1"/>
</dbReference>
<dbReference type="InterPro" id="IPR029058">
    <property type="entry name" value="AB_hydrolase_fold"/>
</dbReference>
<name>A0A9J2PG89_ASCLU</name>
<reference evidence="4" key="1">
    <citation type="submission" date="2023-03" db="UniProtKB">
        <authorList>
            <consortium name="WormBaseParasite"/>
        </authorList>
    </citation>
    <scope>IDENTIFICATION</scope>
</reference>
<accession>A0A9J2PG89</accession>
<dbReference type="InterPro" id="IPR002918">
    <property type="entry name" value="Lipase_EstA/Esterase_EstB"/>
</dbReference>
<keyword evidence="3" id="KW-1185">Reference proteome</keyword>
<protein>
    <submittedName>
        <fullName evidence="4">Lipase domain-containing protein</fullName>
    </submittedName>
</protein>
<keyword evidence="2" id="KW-1133">Transmembrane helix</keyword>
<evidence type="ECO:0000256" key="1">
    <source>
        <dbReference type="SAM" id="MobiDB-lite"/>
    </source>
</evidence>
<keyword evidence="2" id="KW-0812">Transmembrane</keyword>
<dbReference type="AlphaFoldDB" id="A0A9J2PG89"/>